<proteinExistence type="predicted"/>
<organism evidence="1 2">
    <name type="scientific">Culex pipiens pipiens</name>
    <name type="common">Northern house mosquito</name>
    <dbReference type="NCBI Taxonomy" id="38569"/>
    <lineage>
        <taxon>Eukaryota</taxon>
        <taxon>Metazoa</taxon>
        <taxon>Ecdysozoa</taxon>
        <taxon>Arthropoda</taxon>
        <taxon>Hexapoda</taxon>
        <taxon>Insecta</taxon>
        <taxon>Pterygota</taxon>
        <taxon>Neoptera</taxon>
        <taxon>Endopterygota</taxon>
        <taxon>Diptera</taxon>
        <taxon>Nematocera</taxon>
        <taxon>Culicoidea</taxon>
        <taxon>Culicidae</taxon>
        <taxon>Culicinae</taxon>
        <taxon>Culicini</taxon>
        <taxon>Culex</taxon>
        <taxon>Culex</taxon>
    </lineage>
</organism>
<feature type="non-terminal residue" evidence="1">
    <location>
        <position position="25"/>
    </location>
</feature>
<gene>
    <name evidence="1" type="ORF">pipiens_015533</name>
</gene>
<sequence length="25" mass="2813">MDIIDVDDVLGDDSFIGDTERLDDE</sequence>
<comment type="caution">
    <text evidence="1">The sequence shown here is derived from an EMBL/GenBank/DDBJ whole genome shotgun (WGS) entry which is preliminary data.</text>
</comment>
<evidence type="ECO:0000313" key="2">
    <source>
        <dbReference type="Proteomes" id="UP001562425"/>
    </source>
</evidence>
<protein>
    <submittedName>
        <fullName evidence="1">Uncharacterized protein</fullName>
    </submittedName>
</protein>
<dbReference type="Proteomes" id="UP001562425">
    <property type="component" value="Unassembled WGS sequence"/>
</dbReference>
<accession>A0ABD1CQ14</accession>
<keyword evidence="2" id="KW-1185">Reference proteome</keyword>
<evidence type="ECO:0000313" key="1">
    <source>
        <dbReference type="EMBL" id="KAL1378514.1"/>
    </source>
</evidence>
<reference evidence="1 2" key="1">
    <citation type="submission" date="2024-05" db="EMBL/GenBank/DDBJ databases">
        <title>Culex pipiens pipiens assembly and annotation.</title>
        <authorList>
            <person name="Alout H."/>
            <person name="Durand T."/>
        </authorList>
    </citation>
    <scope>NUCLEOTIDE SEQUENCE [LARGE SCALE GENOMIC DNA]</scope>
    <source>
        <strain evidence="1">HA-2024</strain>
        <tissue evidence="1">Whole body</tissue>
    </source>
</reference>
<dbReference type="EMBL" id="JBEHCU010010270">
    <property type="protein sequence ID" value="KAL1378514.1"/>
    <property type="molecule type" value="Genomic_DNA"/>
</dbReference>
<name>A0ABD1CQ14_CULPP</name>
<dbReference type="AlphaFoldDB" id="A0ABD1CQ14"/>